<organism evidence="3 4">
    <name type="scientific">Folsomia candida</name>
    <name type="common">Springtail</name>
    <dbReference type="NCBI Taxonomy" id="158441"/>
    <lineage>
        <taxon>Eukaryota</taxon>
        <taxon>Metazoa</taxon>
        <taxon>Ecdysozoa</taxon>
        <taxon>Arthropoda</taxon>
        <taxon>Hexapoda</taxon>
        <taxon>Collembola</taxon>
        <taxon>Entomobryomorpha</taxon>
        <taxon>Isotomoidea</taxon>
        <taxon>Isotomidae</taxon>
        <taxon>Proisotominae</taxon>
        <taxon>Folsomia</taxon>
    </lineage>
</organism>
<name>A0A226EVU1_FOLCA</name>
<dbReference type="InterPro" id="IPR036179">
    <property type="entry name" value="Ig-like_dom_sf"/>
</dbReference>
<sequence>MGFYHCVVLQVFLMVMQVIILVTPGANGNSVKPEFVEPLKNITIGEGSNVEFSCAVANLGSFRVMWLKKNEQKETFVAVNLLKITKNPRVSISMLQTSDDVTQSTVYIRSIDMDLDQGVYECAINTNPMISRTGTLVITKSKEKAFLTTPNLELKPTESVENENSLKVYNDSNVWSENFTELNATQDQFDNGTETLDMNMTSSSNISSGSDSGCAEMKSYWEDATDNIKAMLKNVLTSLVNFTCSFLTSNQ</sequence>
<dbReference type="InterPro" id="IPR013098">
    <property type="entry name" value="Ig_I-set"/>
</dbReference>
<evidence type="ECO:0000256" key="1">
    <source>
        <dbReference type="SAM" id="SignalP"/>
    </source>
</evidence>
<comment type="caution">
    <text evidence="3">The sequence shown here is derived from an EMBL/GenBank/DDBJ whole genome shotgun (WGS) entry which is preliminary data.</text>
</comment>
<proteinExistence type="predicted"/>
<dbReference type="Proteomes" id="UP000198287">
    <property type="component" value="Unassembled WGS sequence"/>
</dbReference>
<protein>
    <submittedName>
        <fullName evidence="3">Neurotrimin</fullName>
    </submittedName>
</protein>
<evidence type="ECO:0000259" key="2">
    <source>
        <dbReference type="PROSITE" id="PS50835"/>
    </source>
</evidence>
<dbReference type="SUPFAM" id="SSF48726">
    <property type="entry name" value="Immunoglobulin"/>
    <property type="match status" value="1"/>
</dbReference>
<evidence type="ECO:0000313" key="4">
    <source>
        <dbReference type="Proteomes" id="UP000198287"/>
    </source>
</evidence>
<feature type="chain" id="PRO_5013144273" evidence="1">
    <location>
        <begin position="29"/>
        <end position="251"/>
    </location>
</feature>
<reference evidence="3 4" key="1">
    <citation type="submission" date="2015-12" db="EMBL/GenBank/DDBJ databases">
        <title>The genome of Folsomia candida.</title>
        <authorList>
            <person name="Faddeeva A."/>
            <person name="Derks M.F."/>
            <person name="Anvar Y."/>
            <person name="Smit S."/>
            <person name="Van Straalen N."/>
            <person name="Roelofs D."/>
        </authorList>
    </citation>
    <scope>NUCLEOTIDE SEQUENCE [LARGE SCALE GENOMIC DNA]</scope>
    <source>
        <strain evidence="3 4">VU population</strain>
        <tissue evidence="3">Whole body</tissue>
    </source>
</reference>
<dbReference type="Gene3D" id="2.60.40.10">
    <property type="entry name" value="Immunoglobulins"/>
    <property type="match status" value="1"/>
</dbReference>
<dbReference type="OrthoDB" id="10012075at2759"/>
<dbReference type="AlphaFoldDB" id="A0A226EVU1"/>
<gene>
    <name evidence="3" type="ORF">Fcan01_05620</name>
</gene>
<dbReference type="PROSITE" id="PS50835">
    <property type="entry name" value="IG_LIKE"/>
    <property type="match status" value="1"/>
</dbReference>
<evidence type="ECO:0000313" key="3">
    <source>
        <dbReference type="EMBL" id="OXA60961.1"/>
    </source>
</evidence>
<keyword evidence="1" id="KW-0732">Signal</keyword>
<dbReference type="STRING" id="158441.A0A226EVU1"/>
<feature type="signal peptide" evidence="1">
    <location>
        <begin position="1"/>
        <end position="28"/>
    </location>
</feature>
<dbReference type="EMBL" id="LNIX01000002">
    <property type="protein sequence ID" value="OXA60961.1"/>
    <property type="molecule type" value="Genomic_DNA"/>
</dbReference>
<dbReference type="InterPro" id="IPR007110">
    <property type="entry name" value="Ig-like_dom"/>
</dbReference>
<feature type="domain" description="Ig-like" evidence="2">
    <location>
        <begin position="33"/>
        <end position="137"/>
    </location>
</feature>
<dbReference type="InterPro" id="IPR013783">
    <property type="entry name" value="Ig-like_fold"/>
</dbReference>
<keyword evidence="4" id="KW-1185">Reference proteome</keyword>
<accession>A0A226EVU1</accession>
<dbReference type="Pfam" id="PF07679">
    <property type="entry name" value="I-set"/>
    <property type="match status" value="1"/>
</dbReference>